<dbReference type="RefSeq" id="WP_053255775.1">
    <property type="nucleotide sequence ID" value="NZ_CBCRXZ010000033.1"/>
</dbReference>
<sequence>MRAFTSTLFAALFALPLHADAQAGDASGFGAAIITPARPVWLLEQPYADSPKLTARTVGVSAYGGFHVKASLEISCYPQNPLASLALQIAPQSLGFDSDPFEGKDASANGPLRVTTGTRASIELPVNGVWTDGGAFQIGTLFVLSAAVPPAELAYWLSDASQGQTLTLSLAPATAGAAPLTATFVLPENNTGLNKILRACRGVASATPR</sequence>
<accession>A0A8B4IAF5</accession>
<dbReference type="GeneID" id="61639310"/>
<evidence type="ECO:0000313" key="3">
    <source>
        <dbReference type="Proteomes" id="UP000248640"/>
    </source>
</evidence>
<evidence type="ECO:0000256" key="1">
    <source>
        <dbReference type="SAM" id="SignalP"/>
    </source>
</evidence>
<evidence type="ECO:0000313" key="2">
    <source>
        <dbReference type="EMBL" id="SQF92000.1"/>
    </source>
</evidence>
<dbReference type="EMBL" id="LS483372">
    <property type="protein sequence ID" value="SQF92000.1"/>
    <property type="molecule type" value="Genomic_DNA"/>
</dbReference>
<name>A0A8B4IAF5_PSEFL</name>
<protein>
    <submittedName>
        <fullName evidence="2">Uncharacterized protein</fullName>
    </submittedName>
</protein>
<dbReference type="Proteomes" id="UP000248640">
    <property type="component" value="Chromosome 1"/>
</dbReference>
<organism evidence="2 3">
    <name type="scientific">Pseudomonas fluorescens</name>
    <dbReference type="NCBI Taxonomy" id="294"/>
    <lineage>
        <taxon>Bacteria</taxon>
        <taxon>Pseudomonadati</taxon>
        <taxon>Pseudomonadota</taxon>
        <taxon>Gammaproteobacteria</taxon>
        <taxon>Pseudomonadales</taxon>
        <taxon>Pseudomonadaceae</taxon>
        <taxon>Pseudomonas</taxon>
    </lineage>
</organism>
<gene>
    <name evidence="2" type="ORF">NCTC10038_03428</name>
</gene>
<feature type="signal peptide" evidence="1">
    <location>
        <begin position="1"/>
        <end position="19"/>
    </location>
</feature>
<reference evidence="2 3" key="1">
    <citation type="submission" date="2018-06" db="EMBL/GenBank/DDBJ databases">
        <authorList>
            <consortium name="Pathogen Informatics"/>
            <person name="Doyle S."/>
        </authorList>
    </citation>
    <scope>NUCLEOTIDE SEQUENCE [LARGE SCALE GENOMIC DNA]</scope>
    <source>
        <strain evidence="2 3">NCTC10038</strain>
    </source>
</reference>
<feature type="chain" id="PRO_5032564006" evidence="1">
    <location>
        <begin position="20"/>
        <end position="209"/>
    </location>
</feature>
<proteinExistence type="predicted"/>
<keyword evidence="1" id="KW-0732">Signal</keyword>
<dbReference type="AlphaFoldDB" id="A0A8B4IAF5"/>